<dbReference type="CDD" id="cd02503">
    <property type="entry name" value="MobA"/>
    <property type="match status" value="1"/>
</dbReference>
<gene>
    <name evidence="8" type="primary">mobA</name>
    <name evidence="10" type="ORF">EDF85_0933</name>
</gene>
<dbReference type="PANTHER" id="PTHR19136">
    <property type="entry name" value="MOLYBDENUM COFACTOR GUANYLYLTRANSFERASE"/>
    <property type="match status" value="1"/>
</dbReference>
<accession>A0A9X8HMA3</accession>
<dbReference type="InterPro" id="IPR013482">
    <property type="entry name" value="Molybde_CF_guanTrfase"/>
</dbReference>
<comment type="catalytic activity">
    <reaction evidence="8">
        <text>Mo-molybdopterin + GTP + H(+) = Mo-molybdopterin guanine dinucleotide + diphosphate</text>
        <dbReference type="Rhea" id="RHEA:34243"/>
        <dbReference type="ChEBI" id="CHEBI:15378"/>
        <dbReference type="ChEBI" id="CHEBI:33019"/>
        <dbReference type="ChEBI" id="CHEBI:37565"/>
        <dbReference type="ChEBI" id="CHEBI:71302"/>
        <dbReference type="ChEBI" id="CHEBI:71310"/>
        <dbReference type="EC" id="2.7.7.77"/>
    </reaction>
</comment>
<dbReference type="EMBL" id="RJUR01000011">
    <property type="protein sequence ID" value="ROQ53180.1"/>
    <property type="molecule type" value="Genomic_DNA"/>
</dbReference>
<comment type="similarity">
    <text evidence="8">Belongs to the MobA family.</text>
</comment>
<comment type="caution">
    <text evidence="8">Lacks conserved residue(s) required for the propagation of feature annotation.</text>
</comment>
<keyword evidence="2 8" id="KW-0808">Transferase</keyword>
<feature type="binding site" evidence="8">
    <location>
        <position position="103"/>
    </location>
    <ligand>
        <name>Mg(2+)</name>
        <dbReference type="ChEBI" id="CHEBI:18420"/>
    </ligand>
</feature>
<evidence type="ECO:0000256" key="3">
    <source>
        <dbReference type="ARBA" id="ARBA00022723"/>
    </source>
</evidence>
<keyword evidence="3 8" id="KW-0479">Metal-binding</keyword>
<evidence type="ECO:0000313" key="10">
    <source>
        <dbReference type="EMBL" id="ROQ53180.1"/>
    </source>
</evidence>
<dbReference type="GO" id="GO:0005525">
    <property type="term" value="F:GTP binding"/>
    <property type="evidence" value="ECO:0007669"/>
    <property type="project" value="UniProtKB-UniRule"/>
</dbReference>
<keyword evidence="4 8" id="KW-0547">Nucleotide-binding</keyword>
<dbReference type="Proteomes" id="UP000269115">
    <property type="component" value="Unassembled WGS sequence"/>
</dbReference>
<dbReference type="RefSeq" id="WP_043859686.1">
    <property type="nucleotide sequence ID" value="NZ_LKGZ01000023.1"/>
</dbReference>
<evidence type="ECO:0000259" key="9">
    <source>
        <dbReference type="Pfam" id="PF12804"/>
    </source>
</evidence>
<comment type="domain">
    <text evidence="8">The N-terminal domain determines nucleotide recognition and specific binding, while the C-terminal domain determines the specific binding to the target protein.</text>
</comment>
<comment type="caution">
    <text evidence="10">The sequence shown here is derived from an EMBL/GenBank/DDBJ whole genome shotgun (WGS) entry which is preliminary data.</text>
</comment>
<evidence type="ECO:0000256" key="4">
    <source>
        <dbReference type="ARBA" id="ARBA00022741"/>
    </source>
</evidence>
<feature type="binding site" evidence="8">
    <location>
        <position position="103"/>
    </location>
    <ligand>
        <name>GTP</name>
        <dbReference type="ChEBI" id="CHEBI:37565"/>
    </ligand>
</feature>
<dbReference type="Gene3D" id="3.90.550.10">
    <property type="entry name" value="Spore Coat Polysaccharide Biosynthesis Protein SpsA, Chain A"/>
    <property type="match status" value="1"/>
</dbReference>
<dbReference type="OrthoDB" id="9788394at2"/>
<dbReference type="EC" id="2.7.7.77" evidence="8"/>
<evidence type="ECO:0000256" key="1">
    <source>
        <dbReference type="ARBA" id="ARBA00022490"/>
    </source>
</evidence>
<feature type="domain" description="MobA-like NTP transferase" evidence="9">
    <location>
        <begin position="12"/>
        <end position="164"/>
    </location>
</feature>
<evidence type="ECO:0000256" key="2">
    <source>
        <dbReference type="ARBA" id="ARBA00022679"/>
    </source>
</evidence>
<comment type="subcellular location">
    <subcellularLocation>
        <location evidence="8">Cytoplasm</location>
    </subcellularLocation>
</comment>
<keyword evidence="10" id="KW-0548">Nucleotidyltransferase</keyword>
<keyword evidence="1 8" id="KW-0963">Cytoplasm</keyword>
<feature type="binding site" evidence="8">
    <location>
        <position position="73"/>
    </location>
    <ligand>
        <name>GTP</name>
        <dbReference type="ChEBI" id="CHEBI:37565"/>
    </ligand>
</feature>
<dbReference type="HAMAP" id="MF_00316">
    <property type="entry name" value="MobA"/>
    <property type="match status" value="1"/>
</dbReference>
<protein>
    <recommendedName>
        <fullName evidence="8">Molybdenum cofactor guanylyltransferase</fullName>
        <shortName evidence="8">MoCo guanylyltransferase</shortName>
        <ecNumber evidence="8">2.7.7.77</ecNumber>
    </recommendedName>
    <alternativeName>
        <fullName evidence="8">GTP:molybdopterin guanylyltransferase</fullName>
    </alternativeName>
    <alternativeName>
        <fullName evidence="8">Mo-MPT guanylyltransferase</fullName>
    </alternativeName>
    <alternativeName>
        <fullName evidence="8">Molybdopterin guanylyltransferase</fullName>
    </alternativeName>
    <alternativeName>
        <fullName evidence="8">Molybdopterin-guanine dinucleotide synthase</fullName>
        <shortName evidence="8">MGD synthase</shortName>
    </alternativeName>
</protein>
<keyword evidence="5 8" id="KW-0460">Magnesium</keyword>
<dbReference type="NCBIfam" id="TIGR02665">
    <property type="entry name" value="molyb_mobA"/>
    <property type="match status" value="1"/>
</dbReference>
<proteinExistence type="inferred from homology"/>
<keyword evidence="6 8" id="KW-0342">GTP-binding</keyword>
<dbReference type="GO" id="GO:0046872">
    <property type="term" value="F:metal ion binding"/>
    <property type="evidence" value="ECO:0007669"/>
    <property type="project" value="UniProtKB-KW"/>
</dbReference>
<feature type="binding site" evidence="8">
    <location>
        <position position="27"/>
    </location>
    <ligand>
        <name>GTP</name>
        <dbReference type="ChEBI" id="CHEBI:37565"/>
    </ligand>
</feature>
<evidence type="ECO:0000256" key="5">
    <source>
        <dbReference type="ARBA" id="ARBA00022842"/>
    </source>
</evidence>
<organism evidence="10 11">
    <name type="scientific">Pseudomonas putida</name>
    <name type="common">Arthrobacter siderocapsulatus</name>
    <dbReference type="NCBI Taxonomy" id="303"/>
    <lineage>
        <taxon>Bacteria</taxon>
        <taxon>Pseudomonadati</taxon>
        <taxon>Pseudomonadota</taxon>
        <taxon>Gammaproteobacteria</taxon>
        <taxon>Pseudomonadales</taxon>
        <taxon>Pseudomonadaceae</taxon>
        <taxon>Pseudomonas</taxon>
    </lineage>
</organism>
<comment type="function">
    <text evidence="8">Transfers a GMP moiety from GTP to Mo-molybdopterin (Mo-MPT) cofactor (Moco or molybdenum cofactor) to form Mo-molybdopterin guanine dinucleotide (Mo-MGD) cofactor.</text>
</comment>
<feature type="binding site" evidence="8">
    <location>
        <begin position="14"/>
        <end position="16"/>
    </location>
    <ligand>
        <name>GTP</name>
        <dbReference type="ChEBI" id="CHEBI:37565"/>
    </ligand>
</feature>
<dbReference type="SUPFAM" id="SSF53448">
    <property type="entry name" value="Nucleotide-diphospho-sugar transferases"/>
    <property type="match status" value="1"/>
</dbReference>
<comment type="subunit">
    <text evidence="8">Monomer.</text>
</comment>
<dbReference type="AlphaFoldDB" id="A0A9X8HMA3"/>
<keyword evidence="7 8" id="KW-0501">Molybdenum cofactor biosynthesis</keyword>
<evidence type="ECO:0000256" key="8">
    <source>
        <dbReference type="HAMAP-Rule" id="MF_00316"/>
    </source>
</evidence>
<dbReference type="Pfam" id="PF12804">
    <property type="entry name" value="NTP_transf_3"/>
    <property type="match status" value="1"/>
</dbReference>
<dbReference type="InterPro" id="IPR025877">
    <property type="entry name" value="MobA-like_NTP_Trfase"/>
</dbReference>
<comment type="cofactor">
    <cofactor evidence="8">
        <name>Mg(2+)</name>
        <dbReference type="ChEBI" id="CHEBI:18420"/>
    </cofactor>
</comment>
<dbReference type="InterPro" id="IPR029044">
    <property type="entry name" value="Nucleotide-diphossugar_trans"/>
</dbReference>
<dbReference type="PANTHER" id="PTHR19136:SF81">
    <property type="entry name" value="MOLYBDENUM COFACTOR GUANYLYLTRANSFERASE"/>
    <property type="match status" value="1"/>
</dbReference>
<evidence type="ECO:0000256" key="7">
    <source>
        <dbReference type="ARBA" id="ARBA00023150"/>
    </source>
</evidence>
<dbReference type="GO" id="GO:0061603">
    <property type="term" value="F:molybdenum cofactor guanylyltransferase activity"/>
    <property type="evidence" value="ECO:0007669"/>
    <property type="project" value="UniProtKB-EC"/>
</dbReference>
<dbReference type="GO" id="GO:0005737">
    <property type="term" value="C:cytoplasm"/>
    <property type="evidence" value="ECO:0007669"/>
    <property type="project" value="UniProtKB-SubCell"/>
</dbReference>
<name>A0A9X8HMA3_PSEPU</name>
<evidence type="ECO:0000256" key="6">
    <source>
        <dbReference type="ARBA" id="ARBA00023134"/>
    </source>
</evidence>
<reference evidence="10 11" key="1">
    <citation type="submission" date="2018-11" db="EMBL/GenBank/DDBJ databases">
        <title>Genomic analyses of the natural microbiome of Caenorhabditis elegans.</title>
        <authorList>
            <person name="Samuel B."/>
        </authorList>
    </citation>
    <scope>NUCLEOTIDE SEQUENCE [LARGE SCALE GENOMIC DNA]</scope>
    <source>
        <strain evidence="10 11">BIGb0473</strain>
    </source>
</reference>
<evidence type="ECO:0000313" key="11">
    <source>
        <dbReference type="Proteomes" id="UP000269115"/>
    </source>
</evidence>
<dbReference type="GO" id="GO:1902758">
    <property type="term" value="P:bis(molybdopterin guanine dinucleotide)molybdenum biosynthetic process"/>
    <property type="evidence" value="ECO:0007669"/>
    <property type="project" value="TreeGrafter"/>
</dbReference>
<sequence length="192" mass="20769">MTAAVLPPCSILLLAGGRGQRMGGQDKGLLSWQGRPLIAHVHAVVRDLSDDLILSCNRNQHAYRAFADQLVGDAEPGFPGPLAGVLAGLAVARHAWLVVLACDAPLIERGLLEQLLSVAVTGDCAAMVRQGQQWQPMFCVIPVRQQASLQAAWQAGERSLLRALLEHPLQAVECAEEDRRLSNFNTPQWLGQ</sequence>